<evidence type="ECO:0000256" key="4">
    <source>
        <dbReference type="ARBA" id="ARBA00022837"/>
    </source>
</evidence>
<dbReference type="Pfam" id="PF00884">
    <property type="entry name" value="Sulfatase"/>
    <property type="match status" value="1"/>
</dbReference>
<dbReference type="RefSeq" id="WP_268076433.1">
    <property type="nucleotide sequence ID" value="NZ_CP109966.1"/>
</dbReference>
<evidence type="ECO:0000256" key="5">
    <source>
        <dbReference type="SAM" id="SignalP"/>
    </source>
</evidence>
<evidence type="ECO:0000256" key="2">
    <source>
        <dbReference type="ARBA" id="ARBA00022723"/>
    </source>
</evidence>
<dbReference type="Proteomes" id="UP001163726">
    <property type="component" value="Plasmid pCadTS8_1"/>
</dbReference>
<dbReference type="PANTHER" id="PTHR42693">
    <property type="entry name" value="ARYLSULFATASE FAMILY MEMBER"/>
    <property type="match status" value="1"/>
</dbReference>
<evidence type="ECO:0000256" key="1">
    <source>
        <dbReference type="ARBA" id="ARBA00008779"/>
    </source>
</evidence>
<dbReference type="InterPro" id="IPR000917">
    <property type="entry name" value="Sulfatase_N"/>
</dbReference>
<protein>
    <submittedName>
        <fullName evidence="7">Sulfatase</fullName>
    </submittedName>
</protein>
<evidence type="ECO:0000313" key="8">
    <source>
        <dbReference type="Proteomes" id="UP001163726"/>
    </source>
</evidence>
<evidence type="ECO:0000259" key="6">
    <source>
        <dbReference type="Pfam" id="PF00884"/>
    </source>
</evidence>
<feature type="domain" description="Sulfatase N-terminal" evidence="6">
    <location>
        <begin position="32"/>
        <end position="333"/>
    </location>
</feature>
<feature type="chain" id="PRO_5045426191" evidence="5">
    <location>
        <begin position="30"/>
        <end position="486"/>
    </location>
</feature>
<geneLocation type="plasmid" evidence="7 8">
    <name>pCadTS8_1</name>
</geneLocation>
<keyword evidence="8" id="KW-1185">Reference proteome</keyword>
<accession>A0ABY7AQI4</accession>
<feature type="signal peptide" evidence="5">
    <location>
        <begin position="1"/>
        <end position="29"/>
    </location>
</feature>
<dbReference type="CDD" id="cd16027">
    <property type="entry name" value="SGSH"/>
    <property type="match status" value="1"/>
</dbReference>
<sequence length="486" mass="55442">MLKKKITMGRLKAALLMCVAFLLSATAIAKQPNIVLMVADDHGREAFGAYGNKAIRTPHLDQLANEGVLFNHAYGTSASCSASRSVLLTGLQNHANGQYGHEHSYHHFSTFEHIKSLPVRLADAGYRTAQVGKFHIGPRATYKFDRYLKVSEQNADGSRNTIGMAKAAEPLFSEKSPKPFFLYLATNDPHRAHEQNSLGDNTFGNKSDNQGLALKRLDYHPDEVEVPDYLPDIPETRRELAEYYQSVGRVDDTMGELVRLLKAAGQYENTVIIYLSDNGTAMPGAKTTVYEPGIRLPLVIKPHKTDKAQADQKTQAMVSWVDITPTILDLAQVPYQTTDFNGKSFKSVLSEPEKDHQRDVIYASHTFHEITMYYPMRVVRTRDFKLIWNIAHGLQYPFASDLQISSTWQGAIERKLMKFGQRSFKDYLFRPEFELYDMREDSKNYGEHVNLADHPDYQTIKHRLMMQLQAYQSETNDPWVYKWQYQ</sequence>
<dbReference type="EMBL" id="CP109966">
    <property type="protein sequence ID" value="WAJ71739.1"/>
    <property type="molecule type" value="Genomic_DNA"/>
</dbReference>
<dbReference type="InterPro" id="IPR024607">
    <property type="entry name" value="Sulfatase_CS"/>
</dbReference>
<keyword evidence="7" id="KW-0614">Plasmid</keyword>
<dbReference type="Gene3D" id="3.40.720.10">
    <property type="entry name" value="Alkaline Phosphatase, subunit A"/>
    <property type="match status" value="1"/>
</dbReference>
<dbReference type="PROSITE" id="PS00149">
    <property type="entry name" value="SULFATASE_2"/>
    <property type="match status" value="1"/>
</dbReference>
<evidence type="ECO:0000313" key="7">
    <source>
        <dbReference type="EMBL" id="WAJ71739.1"/>
    </source>
</evidence>
<dbReference type="InterPro" id="IPR050738">
    <property type="entry name" value="Sulfatase"/>
</dbReference>
<proteinExistence type="inferred from homology"/>
<organism evidence="7 8">
    <name type="scientific">Catenovulum adriaticum</name>
    <dbReference type="NCBI Taxonomy" id="2984846"/>
    <lineage>
        <taxon>Bacteria</taxon>
        <taxon>Pseudomonadati</taxon>
        <taxon>Pseudomonadota</taxon>
        <taxon>Gammaproteobacteria</taxon>
        <taxon>Alteromonadales</taxon>
        <taxon>Alteromonadaceae</taxon>
        <taxon>Catenovulum</taxon>
    </lineage>
</organism>
<keyword evidence="2" id="KW-0479">Metal-binding</keyword>
<dbReference type="PANTHER" id="PTHR42693:SF53">
    <property type="entry name" value="ENDO-4-O-SULFATASE"/>
    <property type="match status" value="1"/>
</dbReference>
<name>A0ABY7AQI4_9ALTE</name>
<reference evidence="7" key="1">
    <citation type="submission" date="2022-10" db="EMBL/GenBank/DDBJ databases">
        <title>Catenovulum adriacola sp. nov. isolated in the Harbour of Susak.</title>
        <authorList>
            <person name="Schoch T."/>
            <person name="Reich S.J."/>
            <person name="Stoeferle S."/>
            <person name="Flaiz M."/>
            <person name="Kazda M."/>
            <person name="Riedel C.U."/>
            <person name="Duerre P."/>
        </authorList>
    </citation>
    <scope>NUCLEOTIDE SEQUENCE</scope>
    <source>
        <strain evidence="7">TS8</strain>
        <plasmid evidence="7">pCadTS8_1</plasmid>
    </source>
</reference>
<dbReference type="InterPro" id="IPR017850">
    <property type="entry name" value="Alkaline_phosphatase_core_sf"/>
</dbReference>
<comment type="similarity">
    <text evidence="1">Belongs to the sulfatase family.</text>
</comment>
<evidence type="ECO:0000256" key="3">
    <source>
        <dbReference type="ARBA" id="ARBA00022801"/>
    </source>
</evidence>
<dbReference type="SUPFAM" id="SSF53649">
    <property type="entry name" value="Alkaline phosphatase-like"/>
    <property type="match status" value="1"/>
</dbReference>
<keyword evidence="5" id="KW-0732">Signal</keyword>
<keyword evidence="4" id="KW-0106">Calcium</keyword>
<gene>
    <name evidence="7" type="ORF">OLW01_15480</name>
</gene>
<keyword evidence="3" id="KW-0378">Hydrolase</keyword>